<organism evidence="3 4">
    <name type="scientific">Chungangia koreensis</name>
    <dbReference type="NCBI Taxonomy" id="752657"/>
    <lineage>
        <taxon>Bacteria</taxon>
        <taxon>Bacillati</taxon>
        <taxon>Bacillota</taxon>
        <taxon>Bacilli</taxon>
        <taxon>Lactobacillales</taxon>
        <taxon>Chungangia</taxon>
    </lineage>
</organism>
<evidence type="ECO:0000313" key="4">
    <source>
        <dbReference type="Proteomes" id="UP001595817"/>
    </source>
</evidence>
<dbReference type="PROSITE" id="PS50111">
    <property type="entry name" value="CHEMOTAXIS_TRANSDUC_2"/>
    <property type="match status" value="1"/>
</dbReference>
<dbReference type="Pfam" id="PF00015">
    <property type="entry name" value="MCPsignal"/>
    <property type="match status" value="1"/>
</dbReference>
<name>A0ABV8X5Q2_9LACT</name>
<dbReference type="Gene3D" id="1.10.287.950">
    <property type="entry name" value="Methyl-accepting chemotaxis protein"/>
    <property type="match status" value="1"/>
</dbReference>
<evidence type="ECO:0000259" key="2">
    <source>
        <dbReference type="PROSITE" id="PS50111"/>
    </source>
</evidence>
<keyword evidence="1" id="KW-0807">Transducer</keyword>
<keyword evidence="4" id="KW-1185">Reference proteome</keyword>
<proteinExistence type="predicted"/>
<dbReference type="Proteomes" id="UP001595817">
    <property type="component" value="Unassembled WGS sequence"/>
</dbReference>
<dbReference type="InterPro" id="IPR004089">
    <property type="entry name" value="MCPsignal_dom"/>
</dbReference>
<accession>A0ABV8X5Q2</accession>
<evidence type="ECO:0000313" key="3">
    <source>
        <dbReference type="EMBL" id="MFC4409932.1"/>
    </source>
</evidence>
<evidence type="ECO:0000256" key="1">
    <source>
        <dbReference type="PROSITE-ProRule" id="PRU00284"/>
    </source>
</evidence>
<gene>
    <name evidence="3" type="ORF">ACFOZY_05705</name>
</gene>
<comment type="caution">
    <text evidence="3">The sequence shown here is derived from an EMBL/GenBank/DDBJ whole genome shotgun (WGS) entry which is preliminary data.</text>
</comment>
<dbReference type="SUPFAM" id="SSF58104">
    <property type="entry name" value="Methyl-accepting chemotaxis protein (MCP) signaling domain"/>
    <property type="match status" value="1"/>
</dbReference>
<protein>
    <submittedName>
        <fullName evidence="3">Methyl-accepting chemotaxis protein</fullName>
    </submittedName>
</protein>
<dbReference type="RefSeq" id="WP_378153221.1">
    <property type="nucleotide sequence ID" value="NZ_JBHSEC010000006.1"/>
</dbReference>
<feature type="domain" description="Methyl-accepting transducer" evidence="2">
    <location>
        <begin position="1"/>
        <end position="57"/>
    </location>
</feature>
<reference evidence="4" key="1">
    <citation type="journal article" date="2019" name="Int. J. Syst. Evol. Microbiol.">
        <title>The Global Catalogue of Microorganisms (GCM) 10K type strain sequencing project: providing services to taxonomists for standard genome sequencing and annotation.</title>
        <authorList>
            <consortium name="The Broad Institute Genomics Platform"/>
            <consortium name="The Broad Institute Genome Sequencing Center for Infectious Disease"/>
            <person name="Wu L."/>
            <person name="Ma J."/>
        </authorList>
    </citation>
    <scope>NUCLEOTIDE SEQUENCE [LARGE SCALE GENOMIC DNA]</scope>
    <source>
        <strain evidence="4">CCUG 59778</strain>
    </source>
</reference>
<sequence>MEALYFTKVNGFAVVADEVKKLAEKVDHSIQDIMHIVESIQSESSSVAESLKGSYDE</sequence>
<dbReference type="EMBL" id="JBHSEC010000006">
    <property type="protein sequence ID" value="MFC4409932.1"/>
    <property type="molecule type" value="Genomic_DNA"/>
</dbReference>